<feature type="domain" description="ABC-2 type transporter transmembrane" evidence="6">
    <location>
        <begin position="22"/>
        <end position="170"/>
    </location>
</feature>
<dbReference type="Gene3D" id="3.40.1710.10">
    <property type="entry name" value="abc type-2 transporter like domain"/>
    <property type="match status" value="1"/>
</dbReference>
<feature type="transmembrane region" description="Helical" evidence="5">
    <location>
        <begin position="546"/>
        <end position="565"/>
    </location>
</feature>
<dbReference type="GO" id="GO:0140359">
    <property type="term" value="F:ABC-type transporter activity"/>
    <property type="evidence" value="ECO:0007669"/>
    <property type="project" value="InterPro"/>
</dbReference>
<dbReference type="InterPro" id="IPR013525">
    <property type="entry name" value="ABC2_TM"/>
</dbReference>
<evidence type="ECO:0000313" key="8">
    <source>
        <dbReference type="Proteomes" id="UP000637643"/>
    </source>
</evidence>
<protein>
    <submittedName>
        <fullName evidence="7">Phage infection protein</fullName>
    </submittedName>
</protein>
<dbReference type="InterPro" id="IPR017501">
    <property type="entry name" value="Phage_infect_YhgE_C"/>
</dbReference>
<sequence length="707" mass="75230">MKAIQVFLKDLKVLVSKPMLLLTLLGVAALPMLYSGFLIDGSWDPYGNTGKLPVAVVNLDKGTVYEGETLNVGKDFVEELRTNEDFQWNFVNAAEAREGMSHNRYYMTITLPSGFSANAATLTQDKPVQAEIVFEPNSNYNYVAGQIGSSAMKELKSKLSAQITEAYTRSMFEQVDSISAGLGEAGNGANELKDGAGKLTNGLTTLRTNLNKLSSGTTELRSGLQLLYKGADSLNQGFGTFTTGTADLTTGLKRLAEAEQQLQAGAVKSQSGASKLEVGLKAAKEGSSALKTGLTASESASSELAGGASQLSKGLEQMLAASPELQSNEQFKQLVEVSRQLAAGSEQLHTGQKQLLAGSTQLDQGQEQLAAGAAQLNKGGSTLVAGMAEFGRKLDEAAAGGSKLTAGAAALNKGAVQLKEGLTKLSGGVDSLADGAGKLTDGAGELKEGAGKLLNGSGELAEKLNAAAADTSEVKSGDPTVNMFAEPVKLVEKADFKLSHYGLGIAPYFLSLALFMGALVFTTVFSLRESTVPGASPMGRFLSRTLTFVMVSVVQSVLADLVLLYGLKLVVRSVPLFFLFTLIASFTFTMIVQALVTWLDNPGRFLAIVLMIFQLTSSAGTFPLELLPQWMQTMNPWLPMTHSIVGFKAIIESGDFAQMREQIVYLLSYAAVFLVLTFSYFLLQIPRGTKKPNRENFTKGEIQEYTV</sequence>
<evidence type="ECO:0000313" key="7">
    <source>
        <dbReference type="EMBL" id="GGG01809.1"/>
    </source>
</evidence>
<accession>A0A917CW62</accession>
<name>A0A917CW62_9BACL</name>
<dbReference type="PANTHER" id="PTHR43077">
    <property type="entry name" value="TRANSPORT PERMEASE YVFS-RELATED"/>
    <property type="match status" value="1"/>
</dbReference>
<dbReference type="EMBL" id="BMKR01000032">
    <property type="protein sequence ID" value="GGG01809.1"/>
    <property type="molecule type" value="Genomic_DNA"/>
</dbReference>
<feature type="transmembrane region" description="Helical" evidence="5">
    <location>
        <begin position="663"/>
        <end position="683"/>
    </location>
</feature>
<keyword evidence="2 5" id="KW-0812">Transmembrane</keyword>
<dbReference type="PANTHER" id="PTHR43077:SF5">
    <property type="entry name" value="PHAGE INFECTION PROTEIN"/>
    <property type="match status" value="1"/>
</dbReference>
<dbReference type="GO" id="GO:0016020">
    <property type="term" value="C:membrane"/>
    <property type="evidence" value="ECO:0007669"/>
    <property type="project" value="UniProtKB-SubCell"/>
</dbReference>
<feature type="transmembrane region" description="Helical" evidence="5">
    <location>
        <begin position="605"/>
        <end position="624"/>
    </location>
</feature>
<evidence type="ECO:0000256" key="4">
    <source>
        <dbReference type="ARBA" id="ARBA00023136"/>
    </source>
</evidence>
<dbReference type="AlphaFoldDB" id="A0A917CW62"/>
<dbReference type="InterPro" id="IPR017500">
    <property type="entry name" value="Phage_infect_YhgE_N"/>
</dbReference>
<keyword evidence="4 5" id="KW-0472">Membrane</keyword>
<dbReference type="InterPro" id="IPR023908">
    <property type="entry name" value="xxxLxxG_rpt"/>
</dbReference>
<feature type="domain" description="ABC-2 type transporter transmembrane" evidence="6">
    <location>
        <begin position="488"/>
        <end position="678"/>
    </location>
</feature>
<dbReference type="NCBIfam" id="TIGR03061">
    <property type="entry name" value="pip_yhgE_Nterm"/>
    <property type="match status" value="1"/>
</dbReference>
<dbReference type="InterPro" id="IPR051328">
    <property type="entry name" value="T7SS_ABC-Transporter"/>
</dbReference>
<feature type="transmembrane region" description="Helical" evidence="5">
    <location>
        <begin position="505"/>
        <end position="525"/>
    </location>
</feature>
<dbReference type="RefSeq" id="WP_189030290.1">
    <property type="nucleotide sequence ID" value="NZ_BMKR01000032.1"/>
</dbReference>
<dbReference type="Pfam" id="PF12698">
    <property type="entry name" value="ABC2_membrane_3"/>
    <property type="match status" value="2"/>
</dbReference>
<dbReference type="NCBIfam" id="TIGR03057">
    <property type="entry name" value="xxxLxxG_by_4"/>
    <property type="match status" value="3"/>
</dbReference>
<evidence type="ECO:0000256" key="1">
    <source>
        <dbReference type="ARBA" id="ARBA00004141"/>
    </source>
</evidence>
<keyword evidence="3 5" id="KW-1133">Transmembrane helix</keyword>
<gene>
    <name evidence="7" type="ORF">GCM10010912_53300</name>
</gene>
<keyword evidence="8" id="KW-1185">Reference proteome</keyword>
<reference evidence="7" key="2">
    <citation type="submission" date="2020-09" db="EMBL/GenBank/DDBJ databases">
        <authorList>
            <person name="Sun Q."/>
            <person name="Zhou Y."/>
        </authorList>
    </citation>
    <scope>NUCLEOTIDE SEQUENCE</scope>
    <source>
        <strain evidence="7">CGMCC 1.16134</strain>
    </source>
</reference>
<evidence type="ECO:0000256" key="2">
    <source>
        <dbReference type="ARBA" id="ARBA00022692"/>
    </source>
</evidence>
<dbReference type="Proteomes" id="UP000637643">
    <property type="component" value="Unassembled WGS sequence"/>
</dbReference>
<evidence type="ECO:0000256" key="5">
    <source>
        <dbReference type="SAM" id="Phobius"/>
    </source>
</evidence>
<proteinExistence type="predicted"/>
<evidence type="ECO:0000256" key="3">
    <source>
        <dbReference type="ARBA" id="ARBA00022989"/>
    </source>
</evidence>
<reference evidence="7" key="1">
    <citation type="journal article" date="2014" name="Int. J. Syst. Evol. Microbiol.">
        <title>Complete genome sequence of Corynebacterium casei LMG S-19264T (=DSM 44701T), isolated from a smear-ripened cheese.</title>
        <authorList>
            <consortium name="US DOE Joint Genome Institute (JGI-PGF)"/>
            <person name="Walter F."/>
            <person name="Albersmeier A."/>
            <person name="Kalinowski J."/>
            <person name="Ruckert C."/>
        </authorList>
    </citation>
    <scope>NUCLEOTIDE SEQUENCE</scope>
    <source>
        <strain evidence="7">CGMCC 1.16134</strain>
    </source>
</reference>
<dbReference type="NCBIfam" id="TIGR03062">
    <property type="entry name" value="pip_yhgE_Cterm"/>
    <property type="match status" value="1"/>
</dbReference>
<evidence type="ECO:0000259" key="6">
    <source>
        <dbReference type="Pfam" id="PF12698"/>
    </source>
</evidence>
<comment type="caution">
    <text evidence="7">The sequence shown here is derived from an EMBL/GenBank/DDBJ whole genome shotgun (WGS) entry which is preliminary data.</text>
</comment>
<organism evidence="7 8">
    <name type="scientific">Paenibacillus albidus</name>
    <dbReference type="NCBI Taxonomy" id="2041023"/>
    <lineage>
        <taxon>Bacteria</taxon>
        <taxon>Bacillati</taxon>
        <taxon>Bacillota</taxon>
        <taxon>Bacilli</taxon>
        <taxon>Bacillales</taxon>
        <taxon>Paenibacillaceae</taxon>
        <taxon>Paenibacillus</taxon>
    </lineage>
</organism>
<comment type="subcellular location">
    <subcellularLocation>
        <location evidence="1">Membrane</location>
        <topology evidence="1">Multi-pass membrane protein</topology>
    </subcellularLocation>
</comment>
<feature type="transmembrane region" description="Helical" evidence="5">
    <location>
        <begin position="577"/>
        <end position="598"/>
    </location>
</feature>